<reference evidence="1" key="1">
    <citation type="submission" date="2021-02" db="EMBL/GenBank/DDBJ databases">
        <authorList>
            <person name="Nowell W R."/>
        </authorList>
    </citation>
    <scope>NUCLEOTIDE SEQUENCE</scope>
</reference>
<feature type="non-terminal residue" evidence="1">
    <location>
        <position position="1"/>
    </location>
</feature>
<gene>
    <name evidence="1" type="ORF">OXD698_LOCUS45056</name>
</gene>
<accession>A0A820GJK5</accession>
<evidence type="ECO:0000313" key="1">
    <source>
        <dbReference type="EMBL" id="CAF4280987.1"/>
    </source>
</evidence>
<comment type="caution">
    <text evidence="1">The sequence shown here is derived from an EMBL/GenBank/DDBJ whole genome shotgun (WGS) entry which is preliminary data.</text>
</comment>
<organism evidence="1 2">
    <name type="scientific">Adineta steineri</name>
    <dbReference type="NCBI Taxonomy" id="433720"/>
    <lineage>
        <taxon>Eukaryota</taxon>
        <taxon>Metazoa</taxon>
        <taxon>Spiralia</taxon>
        <taxon>Gnathifera</taxon>
        <taxon>Rotifera</taxon>
        <taxon>Eurotatoria</taxon>
        <taxon>Bdelloidea</taxon>
        <taxon>Adinetida</taxon>
        <taxon>Adinetidae</taxon>
        <taxon>Adineta</taxon>
    </lineage>
</organism>
<proteinExistence type="predicted"/>
<dbReference type="EMBL" id="CAJOAZ010014481">
    <property type="protein sequence ID" value="CAF4280987.1"/>
    <property type="molecule type" value="Genomic_DNA"/>
</dbReference>
<evidence type="ECO:0000313" key="2">
    <source>
        <dbReference type="Proteomes" id="UP000663844"/>
    </source>
</evidence>
<dbReference type="Gene3D" id="2.40.50.140">
    <property type="entry name" value="Nucleic acid-binding proteins"/>
    <property type="match status" value="1"/>
</dbReference>
<sequence>KRTGVYGGYLLACYDKDNEEYQCICKLWTREN</sequence>
<dbReference type="AlphaFoldDB" id="A0A820GJK5"/>
<dbReference type="InterPro" id="IPR012340">
    <property type="entry name" value="NA-bd_OB-fold"/>
</dbReference>
<name>A0A820GJK5_9BILA</name>
<protein>
    <submittedName>
        <fullName evidence="1">Uncharacterized protein</fullName>
    </submittedName>
</protein>
<dbReference type="Proteomes" id="UP000663844">
    <property type="component" value="Unassembled WGS sequence"/>
</dbReference>